<accession>A0A835ZNE6</accession>
<reference evidence="2 3" key="1">
    <citation type="submission" date="2020-12" db="EMBL/GenBank/DDBJ databases">
        <title>De novo assembly of Tibetan sheep genome.</title>
        <authorList>
            <person name="Li X."/>
        </authorList>
    </citation>
    <scope>NUCLEOTIDE SEQUENCE [LARGE SCALE GENOMIC DNA]</scope>
    <source>
        <tissue evidence="2">Heart</tissue>
    </source>
</reference>
<dbReference type="AlphaFoldDB" id="A0A835ZNE6"/>
<sequence>MASLLGAGSRRLPGNPPRSGFASGAPPVPRRKADSAASNLENGDRFGNSLQNPPSRLGRSIAAKTECGSPTKNKHGNEGEGEGKDWETGTDVRTLPTRRMTPLSFGYVWLVPTTSGSAALEREDQNLQKEV</sequence>
<dbReference type="EMBL" id="JAEMGP010000024">
    <property type="protein sequence ID" value="KAG5195496.1"/>
    <property type="molecule type" value="Genomic_DNA"/>
</dbReference>
<organism evidence="2 3">
    <name type="scientific">Ovis aries</name>
    <name type="common">Sheep</name>
    <dbReference type="NCBI Taxonomy" id="9940"/>
    <lineage>
        <taxon>Eukaryota</taxon>
        <taxon>Metazoa</taxon>
        <taxon>Chordata</taxon>
        <taxon>Craniata</taxon>
        <taxon>Vertebrata</taxon>
        <taxon>Euteleostomi</taxon>
        <taxon>Mammalia</taxon>
        <taxon>Eutheria</taxon>
        <taxon>Laurasiatheria</taxon>
        <taxon>Artiodactyla</taxon>
        <taxon>Ruminantia</taxon>
        <taxon>Pecora</taxon>
        <taxon>Bovidae</taxon>
        <taxon>Caprinae</taxon>
        <taxon>Ovis</taxon>
    </lineage>
</organism>
<comment type="caution">
    <text evidence="2">The sequence shown here is derived from an EMBL/GenBank/DDBJ whole genome shotgun (WGS) entry which is preliminary data.</text>
</comment>
<name>A0A835ZNE6_SHEEP</name>
<evidence type="ECO:0000313" key="2">
    <source>
        <dbReference type="EMBL" id="KAG5195496.1"/>
    </source>
</evidence>
<proteinExistence type="predicted"/>
<feature type="region of interest" description="Disordered" evidence="1">
    <location>
        <begin position="1"/>
        <end position="92"/>
    </location>
</feature>
<gene>
    <name evidence="2" type="ORF">JEQ12_012785</name>
</gene>
<evidence type="ECO:0000256" key="1">
    <source>
        <dbReference type="SAM" id="MobiDB-lite"/>
    </source>
</evidence>
<evidence type="ECO:0000313" key="3">
    <source>
        <dbReference type="Proteomes" id="UP000664991"/>
    </source>
</evidence>
<feature type="compositionally biased region" description="Basic and acidic residues" evidence="1">
    <location>
        <begin position="75"/>
        <end position="87"/>
    </location>
</feature>
<protein>
    <submittedName>
        <fullName evidence="2">Uncharacterized protein</fullName>
    </submittedName>
</protein>
<dbReference type="Proteomes" id="UP000664991">
    <property type="component" value="Unassembled WGS sequence"/>
</dbReference>